<protein>
    <submittedName>
        <fullName evidence="1">Uncharacterized protein</fullName>
    </submittedName>
</protein>
<reference evidence="1" key="2">
    <citation type="submission" date="2013-10" db="EMBL/GenBank/DDBJ databases">
        <authorList>
            <person name="Aslett M."/>
        </authorList>
    </citation>
    <scope>NUCLEOTIDE SEQUENCE [LARGE SCALE GENOMIC DNA]</scope>
    <source>
        <strain evidence="1">Houghton</strain>
    </source>
</reference>
<dbReference type="OrthoDB" id="346984at2759"/>
<organism evidence="1 2">
    <name type="scientific">Eimeria praecox</name>
    <dbReference type="NCBI Taxonomy" id="51316"/>
    <lineage>
        <taxon>Eukaryota</taxon>
        <taxon>Sar</taxon>
        <taxon>Alveolata</taxon>
        <taxon>Apicomplexa</taxon>
        <taxon>Conoidasida</taxon>
        <taxon>Coccidia</taxon>
        <taxon>Eucoccidiorida</taxon>
        <taxon>Eimeriorina</taxon>
        <taxon>Eimeriidae</taxon>
        <taxon>Eimeria</taxon>
    </lineage>
</organism>
<sequence>MAEATACEALAALFSDQRCFSLVQDALTAIPKEDVPQILASCCLKLTAQPSQQATALDILDFLHIAGPEYLKKQFFTVQEELLLDRETCRRLLAFLHCNSLIDCRLLALSVFMFSYSRQPDMLRAALREILISLLGPDIISLAEPILAALKPRLLDDINDPRLALRAYLVVMQLTRFVTCSTF</sequence>
<evidence type="ECO:0000313" key="1">
    <source>
        <dbReference type="EMBL" id="CDI87055.1"/>
    </source>
</evidence>
<proteinExistence type="predicted"/>
<accession>U6H3Q4</accession>
<dbReference type="VEuPathDB" id="ToxoDB:EPH_0023560"/>
<dbReference type="Proteomes" id="UP000018201">
    <property type="component" value="Unassembled WGS sequence"/>
</dbReference>
<keyword evidence="2" id="KW-1185">Reference proteome</keyword>
<dbReference type="EMBL" id="HG696630">
    <property type="protein sequence ID" value="CDI87055.1"/>
    <property type="molecule type" value="Genomic_DNA"/>
</dbReference>
<name>U6H3Q4_9EIME</name>
<gene>
    <name evidence="1" type="ORF">EPH_0023560</name>
</gene>
<reference evidence="1" key="1">
    <citation type="submission" date="2013-10" db="EMBL/GenBank/DDBJ databases">
        <title>Genomic analysis of the causative agents of coccidiosis in chickens.</title>
        <authorList>
            <person name="Reid A.J."/>
            <person name="Blake D."/>
            <person name="Billington K."/>
            <person name="Browne H."/>
            <person name="Dunn M."/>
            <person name="Hung S."/>
            <person name="Kawahara F."/>
            <person name="Miranda-Saavedra D."/>
            <person name="Mourier T."/>
            <person name="Nagra H."/>
            <person name="Otto T.D."/>
            <person name="Rawlings N."/>
            <person name="Sanchez A."/>
            <person name="Sanders M."/>
            <person name="Subramaniam C."/>
            <person name="Tay Y."/>
            <person name="Dear P."/>
            <person name="Doerig C."/>
            <person name="Gruber A."/>
            <person name="Parkinson J."/>
            <person name="Shirley M."/>
            <person name="Wan K.L."/>
            <person name="Berriman M."/>
            <person name="Tomley F."/>
            <person name="Pain A."/>
        </authorList>
    </citation>
    <scope>NUCLEOTIDE SEQUENCE [LARGE SCALE GENOMIC DNA]</scope>
    <source>
        <strain evidence="1">Houghton</strain>
    </source>
</reference>
<evidence type="ECO:0000313" key="2">
    <source>
        <dbReference type="Proteomes" id="UP000018201"/>
    </source>
</evidence>
<dbReference type="AlphaFoldDB" id="U6H3Q4"/>